<evidence type="ECO:0000313" key="3">
    <source>
        <dbReference type="Proteomes" id="UP000199758"/>
    </source>
</evidence>
<dbReference type="InterPro" id="IPR053201">
    <property type="entry name" value="Flavunoidine_N-MTase"/>
</dbReference>
<dbReference type="SUPFAM" id="SSF82199">
    <property type="entry name" value="SET domain"/>
    <property type="match status" value="1"/>
</dbReference>
<reference evidence="2 3" key="1">
    <citation type="submission" date="2016-11" db="EMBL/GenBank/DDBJ databases">
        <authorList>
            <person name="Jaros S."/>
            <person name="Januszkiewicz K."/>
            <person name="Wedrychowicz H."/>
        </authorList>
    </citation>
    <scope>NUCLEOTIDE SEQUENCE [LARGE SCALE GENOMIC DNA]</scope>
    <source>
        <strain evidence="2 3">CGMCC 1.7049</strain>
    </source>
</reference>
<evidence type="ECO:0000259" key="1">
    <source>
        <dbReference type="PROSITE" id="PS50280"/>
    </source>
</evidence>
<keyword evidence="3" id="KW-1185">Reference proteome</keyword>
<dbReference type="InterPro" id="IPR001214">
    <property type="entry name" value="SET_dom"/>
</dbReference>
<evidence type="ECO:0000313" key="2">
    <source>
        <dbReference type="EMBL" id="SHG44960.1"/>
    </source>
</evidence>
<gene>
    <name evidence="2" type="ORF">SAMN04488068_0240</name>
</gene>
<dbReference type="InterPro" id="IPR046341">
    <property type="entry name" value="SET_dom_sf"/>
</dbReference>
<sequence length="154" mass="16912">MAVYVAPGLAGTGVFAERAYIRGEAIMTITGAVHSGAELDRIGYRPGYPLQVGLDRYMVVDEPFVYCNHSCDPNAGITPDLQLVAVRDIAPDEEICFDYSSTMLEDHSWSMECGCRAANCRGRVEDFDRLPPAAQRHLLEQVGVMPFIVEALSL</sequence>
<name>A0A1M5JXB8_9GAMM</name>
<dbReference type="RefSeq" id="WP_072892874.1">
    <property type="nucleotide sequence ID" value="NZ_FQWZ01000001.1"/>
</dbReference>
<organism evidence="2 3">
    <name type="scientific">Hydrocarboniphaga daqingensis</name>
    <dbReference type="NCBI Taxonomy" id="490188"/>
    <lineage>
        <taxon>Bacteria</taxon>
        <taxon>Pseudomonadati</taxon>
        <taxon>Pseudomonadota</taxon>
        <taxon>Gammaproteobacteria</taxon>
        <taxon>Nevskiales</taxon>
        <taxon>Nevskiaceae</taxon>
        <taxon>Hydrocarboniphaga</taxon>
    </lineage>
</organism>
<dbReference type="PANTHER" id="PTHR12350:SF19">
    <property type="entry name" value="SET DOMAIN-CONTAINING PROTEIN"/>
    <property type="match status" value="1"/>
</dbReference>
<dbReference type="SMART" id="SM00317">
    <property type="entry name" value="SET"/>
    <property type="match status" value="1"/>
</dbReference>
<dbReference type="PROSITE" id="PS50280">
    <property type="entry name" value="SET"/>
    <property type="match status" value="1"/>
</dbReference>
<dbReference type="EMBL" id="FQWZ01000001">
    <property type="protein sequence ID" value="SHG44960.1"/>
    <property type="molecule type" value="Genomic_DNA"/>
</dbReference>
<protein>
    <recommendedName>
        <fullName evidence="1">SET domain-containing protein</fullName>
    </recommendedName>
</protein>
<accession>A0A1M5JXB8</accession>
<dbReference type="PANTHER" id="PTHR12350">
    <property type="entry name" value="HISTONE-LYSINE N-METHYLTRANSFERASE-RELATED"/>
    <property type="match status" value="1"/>
</dbReference>
<proteinExistence type="predicted"/>
<dbReference type="OrthoDB" id="9790349at2"/>
<feature type="domain" description="SET" evidence="1">
    <location>
        <begin position="1"/>
        <end position="100"/>
    </location>
</feature>
<dbReference type="STRING" id="490188.SAMN04488068_0240"/>
<dbReference type="Proteomes" id="UP000199758">
    <property type="component" value="Unassembled WGS sequence"/>
</dbReference>
<dbReference type="Gene3D" id="2.170.270.10">
    <property type="entry name" value="SET domain"/>
    <property type="match status" value="1"/>
</dbReference>
<dbReference type="Pfam" id="PF00856">
    <property type="entry name" value="SET"/>
    <property type="match status" value="1"/>
</dbReference>
<dbReference type="AlphaFoldDB" id="A0A1M5JXB8"/>